<dbReference type="Pfam" id="PF00652">
    <property type="entry name" value="Ricin_B_lectin"/>
    <property type="match status" value="1"/>
</dbReference>
<reference evidence="5 6" key="1">
    <citation type="submission" date="2020-10" db="EMBL/GenBank/DDBJ databases">
        <title>Pygocentrus nattereri (red-bellied piranha) genome, fPygNat1, primary haplotype.</title>
        <authorList>
            <person name="Myers G."/>
            <person name="Meyer A."/>
            <person name="Karagic N."/>
            <person name="Pippel M."/>
            <person name="Winkler S."/>
            <person name="Tracey A."/>
            <person name="Wood J."/>
            <person name="Formenti G."/>
            <person name="Howe K."/>
            <person name="Fedrigo O."/>
            <person name="Jarvis E.D."/>
        </authorList>
    </citation>
    <scope>NUCLEOTIDE SEQUENCE [LARGE SCALE GENOMIC DNA]</scope>
</reference>
<sequence length="1948" mass="212350">MAHLKRQRSWHEDFARNFFKLFSRSKSLEPEKTEPEPENGEEHKEDSPAGQSDEADSLPTPEPQLTTEPEAQALEHSEQDRLVEADSVCDPEGSVQGDVERDPPPVTPPAPEPQSPAIPVDGFFRRLGSLFLFGRAEPGGADRQSQSGTESEVQGAEDAQHTDPETVPTGEREAQTSVEGEEQPQKPLELSRSVAGPEVKATLHPEQDIQDAQLQEEAEEDGEGPVESPSSDEEQERRRALACPPVVTHVTYRGLREIRKMRRKQEVRLHSPISEGEEVQRRTSAGLSASEDEESQQHAASPGSPCVAVSTESQAVQPYTETSSSTDIVRPDYQSHFAPRSSNTLSSTHIPVEAEGTDSALSQSALQTHPVARTQPAGLESDPALATGTSSPGESDPSRLAVCLEVETGSETHVDELEASVSELAPLGIVSDQETQAQSVFRSVDALRSPLTAQALEAPHTQLSDAATATNTVLTDINTASNSHTCVTGSDFASNCFQESQLSGSRVDGQDPEDNQAFGSSKAEISEHTAWKDELVLEEGATQLGLAEEQSGLAEEMLQLESRKMVDDILKNALAALERIDGSERGSETPLSDELNEGAETLMLMGARDSVGGSASLEQIFLERSTVQADGNPQLNLSDDTLGGRVQIDGSRSTPSSGYESIAGSDTDIRSMAMSADISLSSGTISTRCTDPEFREKPGIGCCTEERELYMVGSPICQNSGQTSVHSTLLLPMNLEVKEGPGGTVANNEQLFQYNLGDNNVSHKTNFTSAQTAISESLSGINKGEVRCAVEELGVHVCVTQRENDDTGPNNPAKANTESNNHGHALNLDSGDASLVINNVDKNQVQSISKGLSPSGMQNLDSKQLSQVFEIRDFSEKEDSQTKPVRQSHAADETTAAHPVNSEAELGQSGHTQGLSNCTSDKELSFALVKTYLATVIEDGPSAEMEIGETASGPGLTQSVNLDSSYDFTSSCSAVKVVICDDQSQDHEPAGPSHQSSGRLASLPVSVRAHLDIPGTSSRPQAADLHQGPRGFTIISEEEELDTVFVNDTGPMLSPSTRRAKAYPFSLSPIFEEDSGREDTSREDALHVPPATEEEQRSVEQQASSVLSLLQSVSERLQSSAFSGSEDSEERVEEPEHPQRFLRPLWERCDDDNGTTDEESSFLLQQQLTGKRLYSDESEPTTEECASPSFIQDQRTTSGVQDGDSESKHHTTTLNNANNVIKTANTPFYQYLKSSIMPSLDTEKQGTESALCYKEGRPITTTLTETGSFGKVCPRPTLLHIYEGTVLSGNRRDVCGDVEDASLVLFLQEALVQARRGCWLLYVEPGYRGSCIVLEEGQTVQTRGGTTESDRLSAPTSLSIGSIRRAVKDDSVPEIHLPSIRTQESEPVCLHSEADHIDQHGPVHISDLTVRYGCWLAYDGAGFTGNHTVLEAGGLTTPVLQNSPISCVRSLRPVRMGGLRVRRPLDLKMVLYEKPLFQGQCQELLENMPSLGAKEGLSQVSSLRVTGGVWVGYSSENYRGQQCMLEEGEYSDCSAFFSEPPLTLRSCRFLQADFIEPEVSLKSSGEQIELVDQDVANLQQNGLAQGVDAILVKSGVWVAYSGRCYTGEQFVLEKGQHPGTLDWGGRQSSPLSIRPVRRELCGEEEPKFLLRTYSKPCFAGESREFESEEADCGLLSPTSFRVITGSWLLFEEEGYCGNQFVLGEGLYPDLISCGCLASTIRSFKPIPYSFSEPSISFFSLSSFEGLETVADSPMETMNDFFTQSLRVNSGLWVVYEFSQFKGRQMLLQTGEYPCWGEYSSWETIGSLHPLRQRRMYMQVRSRALGTALTAERTRDPSSLAKLSLRPADRSLDTQHWIYSQALFKSKVGKGCLSVIGGKACVGARVALWEEHGRIHQRWSLNENGTISPHLDRSLVLDRRGGNGIDRDHLILSEFCADNTTQYWDIEVL</sequence>
<dbReference type="PROSITE" id="PS50231">
    <property type="entry name" value="RICIN_B_LECTIN"/>
    <property type="match status" value="1"/>
</dbReference>
<feature type="region of interest" description="Disordered" evidence="3">
    <location>
        <begin position="21"/>
        <end position="122"/>
    </location>
</feature>
<dbReference type="InterPro" id="IPR050252">
    <property type="entry name" value="Beta/Gamma-Crystallin"/>
</dbReference>
<feature type="compositionally biased region" description="Acidic residues" evidence="3">
    <location>
        <begin position="1149"/>
        <end position="1160"/>
    </location>
</feature>
<dbReference type="InterPro" id="IPR001064">
    <property type="entry name" value="Beta/gamma_crystallin"/>
</dbReference>
<comment type="similarity">
    <text evidence="1">Belongs to the beta/gamma-crystallin family.</text>
</comment>
<keyword evidence="2" id="KW-0677">Repeat</keyword>
<feature type="region of interest" description="Disordered" evidence="3">
    <location>
        <begin position="374"/>
        <end position="397"/>
    </location>
</feature>
<dbReference type="InterPro" id="IPR035992">
    <property type="entry name" value="Ricin_B-like_lectins"/>
</dbReference>
<dbReference type="GeneTree" id="ENSGT00940000160816"/>
<dbReference type="STRING" id="42514.ENSPNAP00000031138"/>
<feature type="compositionally biased region" description="Pro residues" evidence="3">
    <location>
        <begin position="104"/>
        <end position="116"/>
    </location>
</feature>
<protein>
    <recommendedName>
        <fullName evidence="4">Beta/gamma crystallin 'Greek key' domain-containing protein</fullName>
    </recommendedName>
</protein>
<dbReference type="Proteomes" id="UP001501920">
    <property type="component" value="Chromosome 18"/>
</dbReference>
<dbReference type="InterPro" id="IPR000772">
    <property type="entry name" value="Ricin_B_lectin"/>
</dbReference>
<dbReference type="Ensembl" id="ENSPNAT00000019852.2">
    <property type="protein sequence ID" value="ENSPNAP00000031138.2"/>
    <property type="gene ID" value="ENSPNAG00000018308.2"/>
</dbReference>
<evidence type="ECO:0000313" key="5">
    <source>
        <dbReference type="Ensembl" id="ENSPNAP00000031138.2"/>
    </source>
</evidence>
<evidence type="ECO:0000256" key="1">
    <source>
        <dbReference type="ARBA" id="ARBA00009646"/>
    </source>
</evidence>
<dbReference type="OMA" id="KRQSSWQ"/>
<feature type="domain" description="Beta/gamma crystallin 'Greek key'" evidence="4">
    <location>
        <begin position="1508"/>
        <end position="1551"/>
    </location>
</feature>
<feature type="domain" description="Beta/gamma crystallin 'Greek key'" evidence="4">
    <location>
        <begin position="1595"/>
        <end position="1637"/>
    </location>
</feature>
<feature type="compositionally biased region" description="Basic and acidic residues" evidence="3">
    <location>
        <begin position="254"/>
        <end position="269"/>
    </location>
</feature>
<evidence type="ECO:0000313" key="6">
    <source>
        <dbReference type="Proteomes" id="UP001501920"/>
    </source>
</evidence>
<dbReference type="SUPFAM" id="SSF49695">
    <property type="entry name" value="gamma-Crystallin-like"/>
    <property type="match status" value="3"/>
</dbReference>
<evidence type="ECO:0000259" key="4">
    <source>
        <dbReference type="PROSITE" id="PS50915"/>
    </source>
</evidence>
<feature type="region of interest" description="Disordered" evidence="3">
    <location>
        <begin position="1071"/>
        <end position="1103"/>
    </location>
</feature>
<evidence type="ECO:0000256" key="3">
    <source>
        <dbReference type="SAM" id="MobiDB-lite"/>
    </source>
</evidence>
<feature type="compositionally biased region" description="Basic and acidic residues" evidence="3">
    <location>
        <begin position="1077"/>
        <end position="1086"/>
    </location>
</feature>
<dbReference type="SUPFAM" id="SSF50370">
    <property type="entry name" value="Ricin B-like lectins"/>
    <property type="match status" value="1"/>
</dbReference>
<dbReference type="SMART" id="SM00458">
    <property type="entry name" value="RICIN"/>
    <property type="match status" value="1"/>
</dbReference>
<feature type="region of interest" description="Disordered" evidence="3">
    <location>
        <begin position="135"/>
        <end position="347"/>
    </location>
</feature>
<name>A0A3B4E637_PYGNA</name>
<keyword evidence="6" id="KW-1185">Reference proteome</keyword>
<feature type="domain" description="Beta/gamma crystallin 'Greek key'" evidence="4">
    <location>
        <begin position="1770"/>
        <end position="1811"/>
    </location>
</feature>
<feature type="region of interest" description="Disordered" evidence="3">
    <location>
        <begin position="1118"/>
        <end position="1214"/>
    </location>
</feature>
<feature type="compositionally biased region" description="Polar residues" evidence="3">
    <location>
        <begin position="1189"/>
        <end position="1200"/>
    </location>
</feature>
<dbReference type="InterPro" id="IPR011024">
    <property type="entry name" value="G_crystallin-like"/>
</dbReference>
<dbReference type="Gene3D" id="2.80.10.50">
    <property type="match status" value="1"/>
</dbReference>
<evidence type="ECO:0000256" key="2">
    <source>
        <dbReference type="ARBA" id="ARBA00022737"/>
    </source>
</evidence>
<dbReference type="PANTHER" id="PTHR11818">
    <property type="entry name" value="BETA/GAMMA CRYSTALLIN"/>
    <property type="match status" value="1"/>
</dbReference>
<feature type="domain" description="Beta/gamma crystallin 'Greek key'" evidence="4">
    <location>
        <begin position="1317"/>
        <end position="1367"/>
    </location>
</feature>
<reference evidence="5" key="2">
    <citation type="submission" date="2025-08" db="UniProtKB">
        <authorList>
            <consortium name="Ensembl"/>
        </authorList>
    </citation>
    <scope>IDENTIFICATION</scope>
</reference>
<feature type="region of interest" description="Disordered" evidence="3">
    <location>
        <begin position="874"/>
        <end position="900"/>
    </location>
</feature>
<accession>A0A3B4E637</accession>
<proteinExistence type="inferred from homology"/>
<dbReference type="Gene3D" id="2.60.20.10">
    <property type="entry name" value="Crystallins"/>
    <property type="match status" value="6"/>
</dbReference>
<feature type="domain" description="Beta/gamma crystallin 'Greek key'" evidence="4">
    <location>
        <begin position="1685"/>
        <end position="1727"/>
    </location>
</feature>
<feature type="domain" description="Beta/gamma crystallin 'Greek key'" evidence="4">
    <location>
        <begin position="1413"/>
        <end position="1455"/>
    </location>
</feature>
<feature type="compositionally biased region" description="Polar residues" evidence="3">
    <location>
        <begin position="310"/>
        <end position="327"/>
    </location>
</feature>
<feature type="compositionally biased region" description="Polar residues" evidence="3">
    <location>
        <begin position="143"/>
        <end position="152"/>
    </location>
</feature>
<feature type="compositionally biased region" description="Acidic residues" evidence="3">
    <location>
        <begin position="214"/>
        <end position="234"/>
    </location>
</feature>
<dbReference type="SMART" id="SM00247">
    <property type="entry name" value="XTALbg"/>
    <property type="match status" value="5"/>
</dbReference>
<reference evidence="5" key="3">
    <citation type="submission" date="2025-09" db="UniProtKB">
        <authorList>
            <consortium name="Ensembl"/>
        </authorList>
    </citation>
    <scope>IDENTIFICATION</scope>
</reference>
<feature type="compositionally biased region" description="Polar residues" evidence="3">
    <location>
        <begin position="807"/>
        <end position="822"/>
    </location>
</feature>
<dbReference type="PANTHER" id="PTHR11818:SF38">
    <property type="entry name" value="VERY LARGE A-KINASE ANCHOR PROTEIN"/>
    <property type="match status" value="1"/>
</dbReference>
<feature type="compositionally biased region" description="Basic and acidic residues" evidence="3">
    <location>
        <begin position="26"/>
        <end position="47"/>
    </location>
</feature>
<dbReference type="GeneID" id="108423798"/>
<dbReference type="Pfam" id="PF00030">
    <property type="entry name" value="Crystall"/>
    <property type="match status" value="5"/>
</dbReference>
<feature type="compositionally biased region" description="Basic and acidic residues" evidence="3">
    <location>
        <begin position="158"/>
        <end position="174"/>
    </location>
</feature>
<feature type="region of interest" description="Disordered" evidence="3">
    <location>
        <begin position="801"/>
        <end position="829"/>
    </location>
</feature>
<organism evidence="5 6">
    <name type="scientific">Pygocentrus nattereri</name>
    <name type="common">Red-bellied piranha</name>
    <dbReference type="NCBI Taxonomy" id="42514"/>
    <lineage>
        <taxon>Eukaryota</taxon>
        <taxon>Metazoa</taxon>
        <taxon>Chordata</taxon>
        <taxon>Craniata</taxon>
        <taxon>Vertebrata</taxon>
        <taxon>Euteleostomi</taxon>
        <taxon>Actinopterygii</taxon>
        <taxon>Neopterygii</taxon>
        <taxon>Teleostei</taxon>
        <taxon>Ostariophysi</taxon>
        <taxon>Characiformes</taxon>
        <taxon>Characoidei</taxon>
        <taxon>Pygocentrus</taxon>
    </lineage>
</organism>
<dbReference type="PROSITE" id="PS50915">
    <property type="entry name" value="CRYSTALLIN_BETA_GAMMA"/>
    <property type="match status" value="7"/>
</dbReference>
<dbReference type="RefSeq" id="XP_017546869.2">
    <property type="nucleotide sequence ID" value="XM_017691380.2"/>
</dbReference>
<feature type="domain" description="Beta/gamma crystallin 'Greek key'" evidence="4">
    <location>
        <begin position="1467"/>
        <end position="1507"/>
    </location>
</feature>
<feature type="compositionally biased region" description="Basic and acidic residues" evidence="3">
    <location>
        <begin position="73"/>
        <end position="84"/>
    </location>
</feature>